<evidence type="ECO:0000256" key="7">
    <source>
        <dbReference type="SAM" id="Phobius"/>
    </source>
</evidence>
<dbReference type="EMBL" id="JAGDFM010000036">
    <property type="protein sequence ID" value="KAG7390100.1"/>
    <property type="molecule type" value="Genomic_DNA"/>
</dbReference>
<feature type="transmembrane region" description="Helical" evidence="7">
    <location>
        <begin position="566"/>
        <end position="590"/>
    </location>
</feature>
<feature type="transmembrane region" description="Helical" evidence="7">
    <location>
        <begin position="386"/>
        <end position="404"/>
    </location>
</feature>
<feature type="region of interest" description="Disordered" evidence="6">
    <location>
        <begin position="51"/>
        <end position="76"/>
    </location>
</feature>
<evidence type="ECO:0008006" key="10">
    <source>
        <dbReference type="Google" id="ProtNLM"/>
    </source>
</evidence>
<keyword evidence="4 7" id="KW-1133">Transmembrane helix</keyword>
<evidence type="ECO:0000256" key="1">
    <source>
        <dbReference type="ARBA" id="ARBA00004141"/>
    </source>
</evidence>
<organism evidence="8 9">
    <name type="scientific">Phytophthora pseudosyringae</name>
    <dbReference type="NCBI Taxonomy" id="221518"/>
    <lineage>
        <taxon>Eukaryota</taxon>
        <taxon>Sar</taxon>
        <taxon>Stramenopiles</taxon>
        <taxon>Oomycota</taxon>
        <taxon>Peronosporomycetes</taxon>
        <taxon>Peronosporales</taxon>
        <taxon>Peronosporaceae</taxon>
        <taxon>Phytophthora</taxon>
    </lineage>
</organism>
<dbReference type="InterPro" id="IPR039309">
    <property type="entry name" value="BT1"/>
</dbReference>
<keyword evidence="3 7" id="KW-0812">Transmembrane</keyword>
<evidence type="ECO:0000313" key="8">
    <source>
        <dbReference type="EMBL" id="KAG7390100.1"/>
    </source>
</evidence>
<feature type="transmembrane region" description="Helical" evidence="7">
    <location>
        <begin position="171"/>
        <end position="191"/>
    </location>
</feature>
<dbReference type="Pfam" id="PF03092">
    <property type="entry name" value="BT1"/>
    <property type="match status" value="1"/>
</dbReference>
<protein>
    <recommendedName>
        <fullName evidence="10">Transmembrane protein</fullName>
    </recommendedName>
</protein>
<evidence type="ECO:0000256" key="5">
    <source>
        <dbReference type="ARBA" id="ARBA00023136"/>
    </source>
</evidence>
<keyword evidence="9" id="KW-1185">Reference proteome</keyword>
<dbReference type="GO" id="GO:0016020">
    <property type="term" value="C:membrane"/>
    <property type="evidence" value="ECO:0007669"/>
    <property type="project" value="UniProtKB-SubCell"/>
</dbReference>
<evidence type="ECO:0000256" key="6">
    <source>
        <dbReference type="SAM" id="MobiDB-lite"/>
    </source>
</evidence>
<keyword evidence="2" id="KW-0813">Transport</keyword>
<dbReference type="PANTHER" id="PTHR31585:SF5">
    <property type="entry name" value="RNA-BINDING S4 DOMAIN-CONTAINING PROTEIN"/>
    <property type="match status" value="1"/>
</dbReference>
<accession>A0A8T1WD35</accession>
<evidence type="ECO:0000313" key="9">
    <source>
        <dbReference type="Proteomes" id="UP000694044"/>
    </source>
</evidence>
<dbReference type="PANTHER" id="PTHR31585">
    <property type="entry name" value="FOLATE-BIOPTERIN TRANSPORTER 1, CHLOROPLASTIC"/>
    <property type="match status" value="1"/>
</dbReference>
<feature type="transmembrane region" description="Helical" evidence="7">
    <location>
        <begin position="416"/>
        <end position="437"/>
    </location>
</feature>
<dbReference type="Proteomes" id="UP000694044">
    <property type="component" value="Unassembled WGS sequence"/>
</dbReference>
<dbReference type="OrthoDB" id="116593at2759"/>
<feature type="transmembrane region" description="Helical" evidence="7">
    <location>
        <begin position="225"/>
        <end position="244"/>
    </location>
</feature>
<gene>
    <name evidence="8" type="ORF">PHYPSEUDO_008803</name>
</gene>
<comment type="caution">
    <text evidence="8">The sequence shown here is derived from an EMBL/GenBank/DDBJ whole genome shotgun (WGS) entry which is preliminary data.</text>
</comment>
<evidence type="ECO:0000256" key="4">
    <source>
        <dbReference type="ARBA" id="ARBA00022989"/>
    </source>
</evidence>
<sequence>MARDTDPLLHPRPQAQLQSFLGSDTSSRDGWPLLNCHRANTMVQHLTDRVSVESLSTRKPEDASTHPTSYGELKSPVDPTLLEDGSLRAANGSVSAYSWENLSMLTHIAAVGTVYGTVSGVIYSVLNNYLHMSTTLVATATALVTFPRALRIFTGMLTDTCPLFGYRRRPYMIIGWSLSFISCLLMAALPLGDPYYGDPSVSDVALVDMTPEQLATLNIDAPNRGVKLIVLMMIANFGSVMAYSGFNGALMDASQREAEATRGTLIGDVIVIHYVFMVVSSFMTGIGLNGEDYGGTFSWTMGFNAVMWVCAAASFLTIPFSWYCIQEVKNERAQMPILPFLYDVFQQEVIYRYSAFRFCFSVFSQITVTASSVIQSDWAKVEPLNSGIASMLTAFLTISGTFLIKKRGLQWNWRYIIIVCEVCVVCIDAIPTLLTIWDVYRSQWFWLGVPLVGEVPFAAADYVAQLLILEIGNQKGFEATLLGLGVTTESVGTPFATVITKSVDGYFDIERTFIEQDNHHVRSQVTYTYLIAYAFNLLSVAAVFWLPKQKEEVREMQRQNRKSKFFGILTMSYLIISLAWTLMTNILSLFDSTSCLRIAGGSGC</sequence>
<feature type="transmembrane region" description="Helical" evidence="7">
    <location>
        <begin position="355"/>
        <end position="374"/>
    </location>
</feature>
<proteinExistence type="predicted"/>
<feature type="transmembrane region" description="Helical" evidence="7">
    <location>
        <begin position="104"/>
        <end position="123"/>
    </location>
</feature>
<evidence type="ECO:0000256" key="3">
    <source>
        <dbReference type="ARBA" id="ARBA00022692"/>
    </source>
</evidence>
<comment type="subcellular location">
    <subcellularLocation>
        <location evidence="1">Membrane</location>
        <topology evidence="1">Multi-pass membrane protein</topology>
    </subcellularLocation>
</comment>
<feature type="transmembrane region" description="Helical" evidence="7">
    <location>
        <begin position="527"/>
        <end position="546"/>
    </location>
</feature>
<feature type="compositionally biased region" description="Basic and acidic residues" evidence="6">
    <location>
        <begin position="51"/>
        <end position="64"/>
    </location>
</feature>
<feature type="transmembrane region" description="Helical" evidence="7">
    <location>
        <begin position="265"/>
        <end position="286"/>
    </location>
</feature>
<feature type="transmembrane region" description="Helical" evidence="7">
    <location>
        <begin position="306"/>
        <end position="325"/>
    </location>
</feature>
<reference evidence="8" key="1">
    <citation type="submission" date="2021-02" db="EMBL/GenBank/DDBJ databases">
        <authorList>
            <person name="Palmer J.M."/>
        </authorList>
    </citation>
    <scope>NUCLEOTIDE SEQUENCE</scope>
    <source>
        <strain evidence="8">SCRP734</strain>
    </source>
</reference>
<evidence type="ECO:0000256" key="2">
    <source>
        <dbReference type="ARBA" id="ARBA00022448"/>
    </source>
</evidence>
<name>A0A8T1WD35_9STRA</name>
<dbReference type="AlphaFoldDB" id="A0A8T1WD35"/>
<keyword evidence="5 7" id="KW-0472">Membrane</keyword>